<reference evidence="3" key="1">
    <citation type="submission" date="2017-01" db="EMBL/GenBank/DDBJ databases">
        <title>Comparative genomics of anhydrobiosis in the tardigrade Hypsibius dujardini.</title>
        <authorList>
            <person name="Yoshida Y."/>
            <person name="Koutsovoulos G."/>
            <person name="Laetsch D."/>
            <person name="Stevens L."/>
            <person name="Kumar S."/>
            <person name="Horikawa D."/>
            <person name="Ishino K."/>
            <person name="Komine S."/>
            <person name="Tomita M."/>
            <person name="Blaxter M."/>
            <person name="Arakawa K."/>
        </authorList>
    </citation>
    <scope>NUCLEOTIDE SEQUENCE [LARGE SCALE GENOMIC DNA]</scope>
    <source>
        <strain evidence="3">Z151</strain>
    </source>
</reference>
<feature type="signal peptide" evidence="1">
    <location>
        <begin position="1"/>
        <end position="23"/>
    </location>
</feature>
<gene>
    <name evidence="2" type="ORF">BV898_07619</name>
</gene>
<dbReference type="EMBL" id="MTYJ01000050">
    <property type="protein sequence ID" value="OQV18416.1"/>
    <property type="molecule type" value="Genomic_DNA"/>
</dbReference>
<dbReference type="Proteomes" id="UP000192578">
    <property type="component" value="Unassembled WGS sequence"/>
</dbReference>
<accession>A0A1W0WT95</accession>
<keyword evidence="1" id="KW-0732">Signal</keyword>
<name>A0A1W0WT95_HYPEX</name>
<sequence>MRFAVHKSCILLLLLGCIGVAFGYNSDSYANGAAGGDYVDESGAISAGGWLDVGKLDWGPISPVPYWPLPFLPPAWPLFPNRDFAYGYYPFPYTWGFPGYSRGFYGSNGGGGRY</sequence>
<evidence type="ECO:0000256" key="1">
    <source>
        <dbReference type="SAM" id="SignalP"/>
    </source>
</evidence>
<evidence type="ECO:0000313" key="3">
    <source>
        <dbReference type="Proteomes" id="UP000192578"/>
    </source>
</evidence>
<proteinExistence type="predicted"/>
<comment type="caution">
    <text evidence="2">The sequence shown here is derived from an EMBL/GenBank/DDBJ whole genome shotgun (WGS) entry which is preliminary data.</text>
</comment>
<feature type="chain" id="PRO_5012076949" evidence="1">
    <location>
        <begin position="24"/>
        <end position="114"/>
    </location>
</feature>
<evidence type="ECO:0000313" key="2">
    <source>
        <dbReference type="EMBL" id="OQV18416.1"/>
    </source>
</evidence>
<dbReference type="AlphaFoldDB" id="A0A1W0WT95"/>
<protein>
    <submittedName>
        <fullName evidence="2">Uncharacterized protein</fullName>
    </submittedName>
</protein>
<keyword evidence="3" id="KW-1185">Reference proteome</keyword>
<organism evidence="2 3">
    <name type="scientific">Hypsibius exemplaris</name>
    <name type="common">Freshwater tardigrade</name>
    <dbReference type="NCBI Taxonomy" id="2072580"/>
    <lineage>
        <taxon>Eukaryota</taxon>
        <taxon>Metazoa</taxon>
        <taxon>Ecdysozoa</taxon>
        <taxon>Tardigrada</taxon>
        <taxon>Eutardigrada</taxon>
        <taxon>Parachela</taxon>
        <taxon>Hypsibioidea</taxon>
        <taxon>Hypsibiidae</taxon>
        <taxon>Hypsibius</taxon>
    </lineage>
</organism>